<feature type="non-terminal residue" evidence="2">
    <location>
        <position position="253"/>
    </location>
</feature>
<feature type="compositionally biased region" description="Polar residues" evidence="1">
    <location>
        <begin position="231"/>
        <end position="242"/>
    </location>
</feature>
<feature type="region of interest" description="Disordered" evidence="1">
    <location>
        <begin position="99"/>
        <end position="253"/>
    </location>
</feature>
<gene>
    <name evidence="2" type="ORF">S12H4_46839</name>
</gene>
<sequence>ALKEKAMMREQVLKERQISERKMVEQKLKASRITESQMRMKSITEQTQIRGKTGTPAGGKSGVFGAKTEPLAGGRRLGAAAGGKASLVGAKDVLSTSDFAPAKKRPSKGTGAIALPSAISKSSSKTQKFGSRTPAPTPTVVQHVPSIKPSPAAKKEVSKKIPTSVYSAPAAFSKRTKDMPPPKAVADIQPSRQTYSAKAADALEARPPGAPKGPNVFSYNDVFKDVPSKPQPQRSTSASASSGKVKAPSLAEV</sequence>
<reference evidence="2" key="1">
    <citation type="journal article" date="2014" name="Front. Microbiol.">
        <title>High frequency of phylogenetically diverse reductive dehalogenase-homologous genes in deep subseafloor sedimentary metagenomes.</title>
        <authorList>
            <person name="Kawai M."/>
            <person name="Futagami T."/>
            <person name="Toyoda A."/>
            <person name="Takaki Y."/>
            <person name="Nishi S."/>
            <person name="Hori S."/>
            <person name="Arai W."/>
            <person name="Tsubouchi T."/>
            <person name="Morono Y."/>
            <person name="Uchiyama I."/>
            <person name="Ito T."/>
            <person name="Fujiyama A."/>
            <person name="Inagaki F."/>
            <person name="Takami H."/>
        </authorList>
    </citation>
    <scope>NUCLEOTIDE SEQUENCE</scope>
    <source>
        <strain evidence="2">Expedition CK06-06</strain>
    </source>
</reference>
<comment type="caution">
    <text evidence="2">The sequence shown here is derived from an EMBL/GenBank/DDBJ whole genome shotgun (WGS) entry which is preliminary data.</text>
</comment>
<feature type="compositionally biased region" description="Polar residues" evidence="1">
    <location>
        <begin position="119"/>
        <end position="130"/>
    </location>
</feature>
<accession>X1TK93</accession>
<protein>
    <submittedName>
        <fullName evidence="2">Uncharacterized protein</fullName>
    </submittedName>
</protein>
<evidence type="ECO:0000313" key="2">
    <source>
        <dbReference type="EMBL" id="GAJ05758.1"/>
    </source>
</evidence>
<evidence type="ECO:0000256" key="1">
    <source>
        <dbReference type="SAM" id="MobiDB-lite"/>
    </source>
</evidence>
<feature type="non-terminal residue" evidence="2">
    <location>
        <position position="1"/>
    </location>
</feature>
<name>X1TK93_9ZZZZ</name>
<dbReference type="EMBL" id="BARW01029100">
    <property type="protein sequence ID" value="GAJ05758.1"/>
    <property type="molecule type" value="Genomic_DNA"/>
</dbReference>
<feature type="region of interest" description="Disordered" evidence="1">
    <location>
        <begin position="30"/>
        <end position="82"/>
    </location>
</feature>
<dbReference type="AlphaFoldDB" id="X1TK93"/>
<feature type="compositionally biased region" description="Polar residues" evidence="1">
    <location>
        <begin position="33"/>
        <end position="50"/>
    </location>
</feature>
<proteinExistence type="predicted"/>
<feature type="compositionally biased region" description="Low complexity" evidence="1">
    <location>
        <begin position="72"/>
        <end position="82"/>
    </location>
</feature>
<organism evidence="2">
    <name type="scientific">marine sediment metagenome</name>
    <dbReference type="NCBI Taxonomy" id="412755"/>
    <lineage>
        <taxon>unclassified sequences</taxon>
        <taxon>metagenomes</taxon>
        <taxon>ecological metagenomes</taxon>
    </lineage>
</organism>